<evidence type="ECO:0000256" key="1">
    <source>
        <dbReference type="ARBA" id="ARBA00004633"/>
    </source>
</evidence>
<sequence length="204" mass="23351">MYAPDFSIDSEVYSNLESDELKEIIQDDEKFEELFKELPQVKNWDAQKESMMENNKSLAETNLLRNPDLAEKKEKLQELSNEGKQLCSSVQEMLNEIREKSGSISLDTALALLQTAAAKSEEDSENIAEQFISKEIDIDAFLEQFAASRKVMHLRKVKADKMKELITQRNSNSTNSYMPNVNNVPVYPVGPINMPMPGFRNNYF</sequence>
<dbReference type="PANTHER" id="PTHR13678:SF27">
    <property type="entry name" value="LD45836P"/>
    <property type="match status" value="1"/>
</dbReference>
<evidence type="ECO:0000256" key="3">
    <source>
        <dbReference type="ARBA" id="ARBA00022448"/>
    </source>
</evidence>
<dbReference type="Gene3D" id="1.10.287.660">
    <property type="entry name" value="Helix hairpin bin"/>
    <property type="match status" value="1"/>
</dbReference>
<evidence type="ECO:0000256" key="8">
    <source>
        <dbReference type="SAM" id="Coils"/>
    </source>
</evidence>
<feature type="domain" description="VPS37 C-terminal" evidence="9">
    <location>
        <begin position="87"/>
        <end position="176"/>
    </location>
</feature>
<proteinExistence type="inferred from homology"/>
<evidence type="ECO:0000256" key="5">
    <source>
        <dbReference type="ARBA" id="ARBA00022927"/>
    </source>
</evidence>
<evidence type="ECO:0000256" key="6">
    <source>
        <dbReference type="ARBA" id="ARBA00025010"/>
    </source>
</evidence>
<dbReference type="InterPro" id="IPR037202">
    <property type="entry name" value="ESCRT_assembly_dom"/>
</dbReference>
<keyword evidence="3 7" id="KW-0813">Transport</keyword>
<dbReference type="GO" id="GO:0006623">
    <property type="term" value="P:protein targeting to vacuole"/>
    <property type="evidence" value="ECO:0007669"/>
    <property type="project" value="TreeGrafter"/>
</dbReference>
<feature type="coiled-coil region" evidence="8">
    <location>
        <begin position="69"/>
        <end position="96"/>
    </location>
</feature>
<comment type="similarity">
    <text evidence="2">Belongs to the VPS37 family.</text>
</comment>
<evidence type="ECO:0000256" key="4">
    <source>
        <dbReference type="ARBA" id="ARBA00022753"/>
    </source>
</evidence>
<dbReference type="SUPFAM" id="SSF140111">
    <property type="entry name" value="Endosomal sorting complex assembly domain"/>
    <property type="match status" value="1"/>
</dbReference>
<comment type="subcellular location">
    <subcellularLocation>
        <location evidence="1">Late endosome membrane</location>
        <topology evidence="1">Peripheral membrane protein</topology>
    </subcellularLocation>
</comment>
<evidence type="ECO:0000256" key="7">
    <source>
        <dbReference type="PROSITE-ProRule" id="PRU00646"/>
    </source>
</evidence>
<comment type="function">
    <text evidence="6">Component of the ESCRT-I complex, a regulator of vesicular trafficking process. Required for the sorting of endocytic ubiquitinated cargos into multivesicular bodies. May be involved in cell growth and differentiation.</text>
</comment>
<dbReference type="GO" id="GO:0006612">
    <property type="term" value="P:protein targeting to membrane"/>
    <property type="evidence" value="ECO:0007669"/>
    <property type="project" value="TreeGrafter"/>
</dbReference>
<dbReference type="InterPro" id="IPR009851">
    <property type="entry name" value="Mod_r"/>
</dbReference>
<keyword evidence="4" id="KW-0967">Endosome</keyword>
<dbReference type="PROSITE" id="PS51314">
    <property type="entry name" value="VPS37_C"/>
    <property type="match status" value="1"/>
</dbReference>
<evidence type="ECO:0000256" key="2">
    <source>
        <dbReference type="ARBA" id="ARBA00007617"/>
    </source>
</evidence>
<dbReference type="GO" id="GO:0043162">
    <property type="term" value="P:ubiquitin-dependent protein catabolic process via the multivesicular body sorting pathway"/>
    <property type="evidence" value="ECO:0007669"/>
    <property type="project" value="TreeGrafter"/>
</dbReference>
<protein>
    <submittedName>
        <fullName evidence="10">Putative vacuolar protein</fullName>
    </submittedName>
</protein>
<organism evidence="10">
    <name type="scientific">Xenopsylla cheopis</name>
    <name type="common">Oriental rat flea</name>
    <name type="synonym">Pulex cheopis</name>
    <dbReference type="NCBI Taxonomy" id="163159"/>
    <lineage>
        <taxon>Eukaryota</taxon>
        <taxon>Metazoa</taxon>
        <taxon>Ecdysozoa</taxon>
        <taxon>Arthropoda</taxon>
        <taxon>Hexapoda</taxon>
        <taxon>Insecta</taxon>
        <taxon>Pterygota</taxon>
        <taxon>Neoptera</taxon>
        <taxon>Endopterygota</taxon>
        <taxon>Siphonaptera</taxon>
        <taxon>Pulicidae</taxon>
        <taxon>Xenopsyllinae</taxon>
        <taxon>Xenopsylla</taxon>
    </lineage>
</organism>
<dbReference type="InterPro" id="IPR029012">
    <property type="entry name" value="Helix_hairpin_bin_sf"/>
</dbReference>
<dbReference type="EMBL" id="GIIL01003803">
    <property type="protein sequence ID" value="NOV47529.1"/>
    <property type="molecule type" value="Transcribed_RNA"/>
</dbReference>
<accession>A0A6M2DMP8</accession>
<dbReference type="Pfam" id="PF07200">
    <property type="entry name" value="Mod_r"/>
    <property type="match status" value="1"/>
</dbReference>
<keyword evidence="8" id="KW-0175">Coiled coil</keyword>
<reference evidence="10" key="1">
    <citation type="submission" date="2020-03" db="EMBL/GenBank/DDBJ databases">
        <title>Transcriptomic Profiling of the Digestive Tract of the Rat Flea, Xenopsylla cheopis, Following Blood Feeding and Infection with Yersinia pestis.</title>
        <authorList>
            <person name="Bland D.M."/>
            <person name="Martens C.A."/>
            <person name="Virtaneva K."/>
            <person name="Kanakabandi K."/>
            <person name="Long D."/>
            <person name="Rosenke R."/>
            <person name="Saturday G.A."/>
            <person name="Hoyt F.H."/>
            <person name="Bruno D.P."/>
            <person name="Ribeiro J.M.C."/>
            <person name="Hinnebusch J."/>
        </authorList>
    </citation>
    <scope>NUCLEOTIDE SEQUENCE</scope>
</reference>
<evidence type="ECO:0000259" key="9">
    <source>
        <dbReference type="PROSITE" id="PS51314"/>
    </source>
</evidence>
<keyword evidence="5 7" id="KW-0653">Protein transport</keyword>
<dbReference type="GO" id="GO:0031902">
    <property type="term" value="C:late endosome membrane"/>
    <property type="evidence" value="ECO:0007669"/>
    <property type="project" value="UniProtKB-SubCell"/>
</dbReference>
<name>A0A6M2DMP8_XENCH</name>
<dbReference type="PANTHER" id="PTHR13678">
    <property type="entry name" value="VACUOLAR PROTEIN SORTING-ASSOCIATED PROTEIN 37"/>
    <property type="match status" value="1"/>
</dbReference>
<dbReference type="AlphaFoldDB" id="A0A6M2DMP8"/>
<dbReference type="GO" id="GO:0000813">
    <property type="term" value="C:ESCRT I complex"/>
    <property type="evidence" value="ECO:0007669"/>
    <property type="project" value="UniProtKB-ARBA"/>
</dbReference>
<evidence type="ECO:0000313" key="10">
    <source>
        <dbReference type="EMBL" id="NOV47529.1"/>
    </source>
</evidence>